<dbReference type="GO" id="GO:0004309">
    <property type="term" value="F:exopolyphosphatase activity"/>
    <property type="evidence" value="ECO:0007669"/>
    <property type="project" value="TreeGrafter"/>
</dbReference>
<gene>
    <name evidence="9 11" type="primary">surE</name>
    <name evidence="11" type="ORF">ENX73_01430</name>
</gene>
<evidence type="ECO:0000256" key="9">
    <source>
        <dbReference type="HAMAP-Rule" id="MF_00060"/>
    </source>
</evidence>
<comment type="similarity">
    <text evidence="4 9">Belongs to the SurE nucleotidase family.</text>
</comment>
<feature type="binding site" evidence="9">
    <location>
        <position position="39"/>
    </location>
    <ligand>
        <name>a divalent metal cation</name>
        <dbReference type="ChEBI" id="CHEBI:60240"/>
    </ligand>
</feature>
<sequence>MRILITNDDGIMSEGIIILARRLSEIAEVHVVAPDIERSATGHAITIRNPLWAKEVKFGNEFFGYAANGTPADCVKLGIQAILKDQKVDLVLSGVNKGSNLGTDVMYSGTVSGALEGAMMEVPSIAISSCSTNNPNFNSATKALMEIIKHIDFDNFPKFSAINLNVPAIEYDEIKGFKLTRQSKRRFRDFFEARQDPFGNTYYWMLGEIVEDDPGKDADYYAVDLNYVSVTPITMFHNDHNFMEILKKETFFVH</sequence>
<dbReference type="AlphaFoldDB" id="A0A7V3RDT2"/>
<dbReference type="GO" id="GO:0046872">
    <property type="term" value="F:metal ion binding"/>
    <property type="evidence" value="ECO:0007669"/>
    <property type="project" value="UniProtKB-UniRule"/>
</dbReference>
<dbReference type="NCBIfam" id="NF001490">
    <property type="entry name" value="PRK00346.1-4"/>
    <property type="match status" value="1"/>
</dbReference>
<comment type="catalytic activity">
    <reaction evidence="1 9">
        <text>a ribonucleoside 5'-phosphate + H2O = a ribonucleoside + phosphate</text>
        <dbReference type="Rhea" id="RHEA:12484"/>
        <dbReference type="ChEBI" id="CHEBI:15377"/>
        <dbReference type="ChEBI" id="CHEBI:18254"/>
        <dbReference type="ChEBI" id="CHEBI:43474"/>
        <dbReference type="ChEBI" id="CHEBI:58043"/>
        <dbReference type="EC" id="3.1.3.5"/>
    </reaction>
</comment>
<dbReference type="GO" id="GO:0005737">
    <property type="term" value="C:cytoplasm"/>
    <property type="evidence" value="ECO:0007669"/>
    <property type="project" value="UniProtKB-SubCell"/>
</dbReference>
<dbReference type="InterPro" id="IPR036523">
    <property type="entry name" value="SurE-like_sf"/>
</dbReference>
<evidence type="ECO:0000259" key="10">
    <source>
        <dbReference type="Pfam" id="PF01975"/>
    </source>
</evidence>
<dbReference type="GO" id="GO:0000166">
    <property type="term" value="F:nucleotide binding"/>
    <property type="evidence" value="ECO:0007669"/>
    <property type="project" value="UniProtKB-KW"/>
</dbReference>
<proteinExistence type="inferred from homology"/>
<dbReference type="EC" id="3.1.3.5" evidence="9"/>
<name>A0A7V3RDT2_9BACT</name>
<evidence type="ECO:0000256" key="7">
    <source>
        <dbReference type="ARBA" id="ARBA00022741"/>
    </source>
</evidence>
<reference evidence="11" key="1">
    <citation type="journal article" date="2020" name="mSystems">
        <title>Genome- and Community-Level Interaction Insights into Carbon Utilization and Element Cycling Functions of Hydrothermarchaeota in Hydrothermal Sediment.</title>
        <authorList>
            <person name="Zhou Z."/>
            <person name="Liu Y."/>
            <person name="Xu W."/>
            <person name="Pan J."/>
            <person name="Luo Z.H."/>
            <person name="Li M."/>
        </authorList>
    </citation>
    <scope>NUCLEOTIDE SEQUENCE [LARGE SCALE GENOMIC DNA]</scope>
    <source>
        <strain evidence="11">SpSt-966</strain>
    </source>
</reference>
<dbReference type="NCBIfam" id="NF010545">
    <property type="entry name" value="PRK13935.1"/>
    <property type="match status" value="1"/>
</dbReference>
<evidence type="ECO:0000256" key="8">
    <source>
        <dbReference type="ARBA" id="ARBA00022801"/>
    </source>
</evidence>
<feature type="binding site" evidence="9">
    <location>
        <position position="96"/>
    </location>
    <ligand>
        <name>a divalent metal cation</name>
        <dbReference type="ChEBI" id="CHEBI:60240"/>
    </ligand>
</feature>
<dbReference type="FunFam" id="3.40.1210.10:FF:000001">
    <property type="entry name" value="5'/3'-nucleotidase SurE"/>
    <property type="match status" value="1"/>
</dbReference>
<dbReference type="Gene3D" id="3.40.1210.10">
    <property type="entry name" value="Survival protein SurE-like phosphatase/nucleotidase"/>
    <property type="match status" value="1"/>
</dbReference>
<dbReference type="GO" id="GO:0008254">
    <property type="term" value="F:3'-nucleotidase activity"/>
    <property type="evidence" value="ECO:0007669"/>
    <property type="project" value="TreeGrafter"/>
</dbReference>
<dbReference type="InterPro" id="IPR002828">
    <property type="entry name" value="SurE-like_Pase/nucleotidase"/>
</dbReference>
<accession>A0A7V3RDT2</accession>
<dbReference type="HAMAP" id="MF_00060">
    <property type="entry name" value="SurE"/>
    <property type="match status" value="1"/>
</dbReference>
<organism evidence="11">
    <name type="scientific">Mesoaciditoga lauensis</name>
    <dbReference type="NCBI Taxonomy" id="1495039"/>
    <lineage>
        <taxon>Bacteria</taxon>
        <taxon>Thermotogati</taxon>
        <taxon>Thermotogota</taxon>
        <taxon>Thermotogae</taxon>
        <taxon>Mesoaciditogales</taxon>
        <taxon>Mesoaciditogaceae</taxon>
        <taxon>Mesoaciditoga</taxon>
    </lineage>
</organism>
<dbReference type="EMBL" id="DTPE01000061">
    <property type="protein sequence ID" value="HGE74771.1"/>
    <property type="molecule type" value="Genomic_DNA"/>
</dbReference>
<dbReference type="GO" id="GO:0008253">
    <property type="term" value="F:5'-nucleotidase activity"/>
    <property type="evidence" value="ECO:0007669"/>
    <property type="project" value="UniProtKB-UniRule"/>
</dbReference>
<evidence type="ECO:0000256" key="4">
    <source>
        <dbReference type="ARBA" id="ARBA00011062"/>
    </source>
</evidence>
<comment type="cofactor">
    <cofactor evidence="2">
        <name>Mg(2+)</name>
        <dbReference type="ChEBI" id="CHEBI:18420"/>
    </cofactor>
</comment>
<feature type="domain" description="Survival protein SurE-like phosphatase/nucleotidase" evidence="10">
    <location>
        <begin position="3"/>
        <end position="188"/>
    </location>
</feature>
<evidence type="ECO:0000256" key="5">
    <source>
        <dbReference type="ARBA" id="ARBA00022490"/>
    </source>
</evidence>
<comment type="subcellular location">
    <subcellularLocation>
        <location evidence="3 9">Cytoplasm</location>
    </subcellularLocation>
</comment>
<keyword evidence="7 9" id="KW-0547">Nucleotide-binding</keyword>
<dbReference type="InterPro" id="IPR030048">
    <property type="entry name" value="SurE"/>
</dbReference>
<dbReference type="Pfam" id="PF01975">
    <property type="entry name" value="SurE"/>
    <property type="match status" value="1"/>
</dbReference>
<evidence type="ECO:0000313" key="11">
    <source>
        <dbReference type="EMBL" id="HGE74771.1"/>
    </source>
</evidence>
<dbReference type="NCBIfam" id="NF001492">
    <property type="entry name" value="PRK00346.2-2"/>
    <property type="match status" value="1"/>
</dbReference>
<evidence type="ECO:0000256" key="2">
    <source>
        <dbReference type="ARBA" id="ARBA00001946"/>
    </source>
</evidence>
<evidence type="ECO:0000256" key="1">
    <source>
        <dbReference type="ARBA" id="ARBA00000815"/>
    </source>
</evidence>
<evidence type="ECO:0000256" key="6">
    <source>
        <dbReference type="ARBA" id="ARBA00022723"/>
    </source>
</evidence>
<protein>
    <recommendedName>
        <fullName evidence="9">5'-nucleotidase SurE</fullName>
        <ecNumber evidence="9">3.1.3.5</ecNumber>
    </recommendedName>
    <alternativeName>
        <fullName evidence="9">Nucleoside 5'-monophosphate phosphohydrolase</fullName>
    </alternativeName>
</protein>
<keyword evidence="5 9" id="KW-0963">Cytoplasm</keyword>
<feature type="binding site" evidence="9">
    <location>
        <position position="8"/>
    </location>
    <ligand>
        <name>a divalent metal cation</name>
        <dbReference type="ChEBI" id="CHEBI:60240"/>
    </ligand>
</feature>
<comment type="function">
    <text evidence="9">Nucleotidase that shows phosphatase activity on nucleoside 5'-monophosphates.</text>
</comment>
<evidence type="ECO:0000256" key="3">
    <source>
        <dbReference type="ARBA" id="ARBA00004496"/>
    </source>
</evidence>
<dbReference type="NCBIfam" id="TIGR00087">
    <property type="entry name" value="surE"/>
    <property type="match status" value="1"/>
</dbReference>
<keyword evidence="6 9" id="KW-0479">Metal-binding</keyword>
<feature type="binding site" evidence="9">
    <location>
        <position position="9"/>
    </location>
    <ligand>
        <name>a divalent metal cation</name>
        <dbReference type="ChEBI" id="CHEBI:60240"/>
    </ligand>
</feature>
<dbReference type="PANTHER" id="PTHR30457:SF12">
    <property type="entry name" value="5'_3'-NUCLEOTIDASE SURE"/>
    <property type="match status" value="1"/>
</dbReference>
<dbReference type="SUPFAM" id="SSF64167">
    <property type="entry name" value="SurE-like"/>
    <property type="match status" value="1"/>
</dbReference>
<keyword evidence="8 9" id="KW-0378">Hydrolase</keyword>
<comment type="cofactor">
    <cofactor evidence="9">
        <name>a divalent metal cation</name>
        <dbReference type="ChEBI" id="CHEBI:60240"/>
    </cofactor>
    <text evidence="9">Binds 1 divalent metal cation per subunit.</text>
</comment>
<comment type="caution">
    <text evidence="11">The sequence shown here is derived from an EMBL/GenBank/DDBJ whole genome shotgun (WGS) entry which is preliminary data.</text>
</comment>
<dbReference type="PANTHER" id="PTHR30457">
    <property type="entry name" value="5'-NUCLEOTIDASE SURE"/>
    <property type="match status" value="1"/>
</dbReference>